<comment type="caution">
    <text evidence="2">The sequence shown here is derived from an EMBL/GenBank/DDBJ whole genome shotgun (WGS) entry which is preliminary data.</text>
</comment>
<protein>
    <submittedName>
        <fullName evidence="2">Uncharacterized protein</fullName>
    </submittedName>
</protein>
<evidence type="ECO:0000313" key="3">
    <source>
        <dbReference type="Proteomes" id="UP000294564"/>
    </source>
</evidence>
<feature type="transmembrane region" description="Helical" evidence="1">
    <location>
        <begin position="12"/>
        <end position="34"/>
    </location>
</feature>
<keyword evidence="1" id="KW-1133">Transmembrane helix</keyword>
<keyword evidence="1" id="KW-0472">Membrane</keyword>
<accession>A0A4V2SLY5</accession>
<keyword evidence="3" id="KW-1185">Reference proteome</keyword>
<sequence length="50" mass="5965">METTLTDFSGGLFIWQLVIILFLIFSIYLGVRLLKYINLRIKKMEKENNK</sequence>
<name>A0A4V2SLY5_9FLAO</name>
<evidence type="ECO:0000313" key="2">
    <source>
        <dbReference type="EMBL" id="TCP25236.1"/>
    </source>
</evidence>
<proteinExistence type="predicted"/>
<dbReference type="Proteomes" id="UP000294564">
    <property type="component" value="Unassembled WGS sequence"/>
</dbReference>
<gene>
    <name evidence="2" type="ORF">EV195_104269</name>
</gene>
<keyword evidence="1" id="KW-0812">Transmembrane</keyword>
<dbReference type="AlphaFoldDB" id="A0A4V2SLY5"/>
<organism evidence="2 3">
    <name type="scientific">Tenacibaculum skagerrakense</name>
    <dbReference type="NCBI Taxonomy" id="186571"/>
    <lineage>
        <taxon>Bacteria</taxon>
        <taxon>Pseudomonadati</taxon>
        <taxon>Bacteroidota</taxon>
        <taxon>Flavobacteriia</taxon>
        <taxon>Flavobacteriales</taxon>
        <taxon>Flavobacteriaceae</taxon>
        <taxon>Tenacibaculum</taxon>
    </lineage>
</organism>
<reference evidence="2 3" key="1">
    <citation type="submission" date="2019-03" db="EMBL/GenBank/DDBJ databases">
        <title>Genomic Encyclopedia of Type Strains, Phase IV (KMG-IV): sequencing the most valuable type-strain genomes for metagenomic binning, comparative biology and taxonomic classification.</title>
        <authorList>
            <person name="Goeker M."/>
        </authorList>
    </citation>
    <scope>NUCLEOTIDE SEQUENCE [LARGE SCALE GENOMIC DNA]</scope>
    <source>
        <strain evidence="2 3">DSM 14836</strain>
    </source>
</reference>
<dbReference type="EMBL" id="SLXM01000004">
    <property type="protein sequence ID" value="TCP25236.1"/>
    <property type="molecule type" value="Genomic_DNA"/>
</dbReference>
<evidence type="ECO:0000256" key="1">
    <source>
        <dbReference type="SAM" id="Phobius"/>
    </source>
</evidence>